<keyword evidence="2" id="KW-0732">Signal</keyword>
<feature type="signal peptide" evidence="2">
    <location>
        <begin position="1"/>
        <end position="27"/>
    </location>
</feature>
<dbReference type="OrthoDB" id="9797850at2"/>
<dbReference type="Pfam" id="PF01497">
    <property type="entry name" value="Peripla_BP_2"/>
    <property type="match status" value="1"/>
</dbReference>
<protein>
    <submittedName>
        <fullName evidence="4">Iron complex transport system substrate-binding protein</fullName>
    </submittedName>
</protein>
<sequence>MSPLRTALTTGTGALAALTLAACGSGADSSGEASTASDDGHYPVTITSCGEEMTFESEPQDVVMLKSAWVPFLSPLGVLDHVTAKAGAYPEGYYDEETTAQVEQIEVLTDRVDSSGHLIISKEAVLEREPDLVLGHTEGLDAASMGEVGVPLLEVQGLCSEGQPDPSFEQLYGEIEDYGAVFNREDEAAAAVEELRERVGSATEQAGAGGDTDGEDKSVAILYPTVGGGTTYAYGSRSMPHVQSEAAGLTNVYGDVDKRVFEITPESLLEENPDVLVLLYSEGDPSKVEDAVTELPGADRLAAVQDGEILTQLFNFSEPASPIAVDGLEQLVERFGSE</sequence>
<reference evidence="4 5" key="1">
    <citation type="submission" date="2019-06" db="EMBL/GenBank/DDBJ databases">
        <title>Sequencing the genomes of 1000 actinobacteria strains.</title>
        <authorList>
            <person name="Klenk H.-P."/>
        </authorList>
    </citation>
    <scope>NUCLEOTIDE SEQUENCE [LARGE SCALE GENOMIC DNA]</scope>
    <source>
        <strain evidence="4 5">DSM 18935</strain>
    </source>
</reference>
<dbReference type="EMBL" id="VIUW01000002">
    <property type="protein sequence ID" value="TWD15946.1"/>
    <property type="molecule type" value="Genomic_DNA"/>
</dbReference>
<evidence type="ECO:0000259" key="3">
    <source>
        <dbReference type="PROSITE" id="PS50983"/>
    </source>
</evidence>
<comment type="similarity">
    <text evidence="1">Belongs to the bacterial solute-binding protein 8 family.</text>
</comment>
<dbReference type="RefSeq" id="WP_144856942.1">
    <property type="nucleotide sequence ID" value="NZ_BAAAYT010000001.1"/>
</dbReference>
<keyword evidence="5" id="KW-1185">Reference proteome</keyword>
<dbReference type="SUPFAM" id="SSF53807">
    <property type="entry name" value="Helical backbone' metal receptor"/>
    <property type="match status" value="1"/>
</dbReference>
<dbReference type="Gene3D" id="3.40.50.1980">
    <property type="entry name" value="Nitrogenase molybdenum iron protein domain"/>
    <property type="match status" value="2"/>
</dbReference>
<dbReference type="InterPro" id="IPR050902">
    <property type="entry name" value="ABC_Transporter_SBP"/>
</dbReference>
<dbReference type="PROSITE" id="PS50983">
    <property type="entry name" value="FE_B12_PBP"/>
    <property type="match status" value="1"/>
</dbReference>
<dbReference type="AlphaFoldDB" id="A0A560WED3"/>
<accession>A0A560WED3</accession>
<dbReference type="InterPro" id="IPR002491">
    <property type="entry name" value="ABC_transptr_periplasmic_BD"/>
</dbReference>
<dbReference type="PANTHER" id="PTHR30535:SF34">
    <property type="entry name" value="MOLYBDATE-BINDING PROTEIN MOLA"/>
    <property type="match status" value="1"/>
</dbReference>
<feature type="chain" id="PRO_5021981312" evidence="2">
    <location>
        <begin position="28"/>
        <end position="338"/>
    </location>
</feature>
<dbReference type="PROSITE" id="PS51257">
    <property type="entry name" value="PROKAR_LIPOPROTEIN"/>
    <property type="match status" value="1"/>
</dbReference>
<feature type="domain" description="Fe/B12 periplasmic-binding" evidence="3">
    <location>
        <begin position="61"/>
        <end position="338"/>
    </location>
</feature>
<evidence type="ECO:0000313" key="4">
    <source>
        <dbReference type="EMBL" id="TWD15946.1"/>
    </source>
</evidence>
<dbReference type="PANTHER" id="PTHR30535">
    <property type="entry name" value="VITAMIN B12-BINDING PROTEIN"/>
    <property type="match status" value="1"/>
</dbReference>
<evidence type="ECO:0000313" key="5">
    <source>
        <dbReference type="Proteomes" id="UP000315628"/>
    </source>
</evidence>
<name>A0A560WED3_9MICO</name>
<evidence type="ECO:0000256" key="1">
    <source>
        <dbReference type="ARBA" id="ARBA00008814"/>
    </source>
</evidence>
<proteinExistence type="inferred from homology"/>
<organism evidence="4 5">
    <name type="scientific">Marihabitans asiaticum</name>
    <dbReference type="NCBI Taxonomy" id="415218"/>
    <lineage>
        <taxon>Bacteria</taxon>
        <taxon>Bacillati</taxon>
        <taxon>Actinomycetota</taxon>
        <taxon>Actinomycetes</taxon>
        <taxon>Micrococcales</taxon>
        <taxon>Intrasporangiaceae</taxon>
        <taxon>Marihabitans</taxon>
    </lineage>
</organism>
<dbReference type="Proteomes" id="UP000315628">
    <property type="component" value="Unassembled WGS sequence"/>
</dbReference>
<evidence type="ECO:0000256" key="2">
    <source>
        <dbReference type="SAM" id="SignalP"/>
    </source>
</evidence>
<comment type="caution">
    <text evidence="4">The sequence shown here is derived from an EMBL/GenBank/DDBJ whole genome shotgun (WGS) entry which is preliminary data.</text>
</comment>
<gene>
    <name evidence="4" type="ORF">FB557_1486</name>
</gene>